<keyword evidence="5 6" id="KW-0539">Nucleus</keyword>
<evidence type="ECO:0000256" key="1">
    <source>
        <dbReference type="ARBA" id="ARBA00004123"/>
    </source>
</evidence>
<dbReference type="InterPro" id="IPR001356">
    <property type="entry name" value="HD"/>
</dbReference>
<comment type="caution">
    <text evidence="10">The sequence shown here is derived from an EMBL/GenBank/DDBJ whole genome shotgun (WGS) entry which is preliminary data.</text>
</comment>
<dbReference type="PROSITE" id="PS00027">
    <property type="entry name" value="HOMEOBOX_1"/>
    <property type="match status" value="1"/>
</dbReference>
<dbReference type="GO" id="GO:0005634">
    <property type="term" value="C:nucleus"/>
    <property type="evidence" value="ECO:0007669"/>
    <property type="project" value="UniProtKB-SubCell"/>
</dbReference>
<feature type="region of interest" description="Disordered" evidence="8">
    <location>
        <begin position="1"/>
        <end position="150"/>
    </location>
</feature>
<dbReference type="InterPro" id="IPR000047">
    <property type="entry name" value="HTH_motif"/>
</dbReference>
<comment type="subcellular location">
    <subcellularLocation>
        <location evidence="1 6 7">Nucleus</location>
    </subcellularLocation>
</comment>
<feature type="DNA-binding region" description="Homeobox" evidence="6">
    <location>
        <begin position="311"/>
        <end position="370"/>
    </location>
</feature>
<evidence type="ECO:0000313" key="10">
    <source>
        <dbReference type="EMBL" id="GFS07374.1"/>
    </source>
</evidence>
<dbReference type="GO" id="GO:0000981">
    <property type="term" value="F:DNA-binding transcription factor activity, RNA polymerase II-specific"/>
    <property type="evidence" value="ECO:0007669"/>
    <property type="project" value="InterPro"/>
</dbReference>
<dbReference type="InterPro" id="IPR017970">
    <property type="entry name" value="Homeobox_CS"/>
</dbReference>
<dbReference type="GO" id="GO:0000978">
    <property type="term" value="F:RNA polymerase II cis-regulatory region sequence-specific DNA binding"/>
    <property type="evidence" value="ECO:0007669"/>
    <property type="project" value="TreeGrafter"/>
</dbReference>
<evidence type="ECO:0000313" key="11">
    <source>
        <dbReference type="Proteomes" id="UP000762676"/>
    </source>
</evidence>
<keyword evidence="2" id="KW-0217">Developmental protein</keyword>
<organism evidence="10 11">
    <name type="scientific">Elysia marginata</name>
    <dbReference type="NCBI Taxonomy" id="1093978"/>
    <lineage>
        <taxon>Eukaryota</taxon>
        <taxon>Metazoa</taxon>
        <taxon>Spiralia</taxon>
        <taxon>Lophotrochozoa</taxon>
        <taxon>Mollusca</taxon>
        <taxon>Gastropoda</taxon>
        <taxon>Heterobranchia</taxon>
        <taxon>Euthyneura</taxon>
        <taxon>Panpulmonata</taxon>
        <taxon>Sacoglossa</taxon>
        <taxon>Placobranchoidea</taxon>
        <taxon>Plakobranchidae</taxon>
        <taxon>Elysia</taxon>
    </lineage>
</organism>
<reference evidence="10 11" key="1">
    <citation type="journal article" date="2021" name="Elife">
        <title>Chloroplast acquisition without the gene transfer in kleptoplastic sea slugs, Plakobranchus ocellatus.</title>
        <authorList>
            <person name="Maeda T."/>
            <person name="Takahashi S."/>
            <person name="Yoshida T."/>
            <person name="Shimamura S."/>
            <person name="Takaki Y."/>
            <person name="Nagai Y."/>
            <person name="Toyoda A."/>
            <person name="Suzuki Y."/>
            <person name="Arimoto A."/>
            <person name="Ishii H."/>
            <person name="Satoh N."/>
            <person name="Nishiyama T."/>
            <person name="Hasebe M."/>
            <person name="Maruyama T."/>
            <person name="Minagawa J."/>
            <person name="Obokata J."/>
            <person name="Shigenobu S."/>
        </authorList>
    </citation>
    <scope>NUCLEOTIDE SEQUENCE [LARGE SCALE GENOMIC DNA]</scope>
</reference>
<feature type="domain" description="Homeobox" evidence="9">
    <location>
        <begin position="309"/>
        <end position="369"/>
    </location>
</feature>
<dbReference type="CDD" id="cd00086">
    <property type="entry name" value="homeodomain"/>
    <property type="match status" value="1"/>
</dbReference>
<evidence type="ECO:0000256" key="2">
    <source>
        <dbReference type="ARBA" id="ARBA00022473"/>
    </source>
</evidence>
<dbReference type="InterPro" id="IPR042247">
    <property type="entry name" value="TLX1/2/3"/>
</dbReference>
<evidence type="ECO:0000256" key="6">
    <source>
        <dbReference type="PROSITE-ProRule" id="PRU00108"/>
    </source>
</evidence>
<feature type="compositionally biased region" description="Basic and acidic residues" evidence="8">
    <location>
        <begin position="36"/>
        <end position="47"/>
    </location>
</feature>
<dbReference type="PROSITE" id="PS50071">
    <property type="entry name" value="HOMEOBOX_2"/>
    <property type="match status" value="1"/>
</dbReference>
<dbReference type="InterPro" id="IPR009057">
    <property type="entry name" value="Homeodomain-like_sf"/>
</dbReference>
<evidence type="ECO:0000256" key="7">
    <source>
        <dbReference type="RuleBase" id="RU000682"/>
    </source>
</evidence>
<evidence type="ECO:0000256" key="4">
    <source>
        <dbReference type="ARBA" id="ARBA00023155"/>
    </source>
</evidence>
<gene>
    <name evidence="10" type="ORF">ElyMa_004729300</name>
</gene>
<keyword evidence="3 6" id="KW-0238">DNA-binding</keyword>
<name>A0AAV4IDI4_9GAST</name>
<feature type="compositionally biased region" description="Low complexity" evidence="8">
    <location>
        <begin position="1"/>
        <end position="18"/>
    </location>
</feature>
<feature type="compositionally biased region" description="Low complexity" evidence="8">
    <location>
        <begin position="89"/>
        <end position="106"/>
    </location>
</feature>
<dbReference type="Gene3D" id="1.10.10.60">
    <property type="entry name" value="Homeodomain-like"/>
    <property type="match status" value="1"/>
</dbReference>
<dbReference type="Proteomes" id="UP000762676">
    <property type="component" value="Unassembled WGS sequence"/>
</dbReference>
<feature type="compositionally biased region" description="Polar residues" evidence="8">
    <location>
        <begin position="117"/>
        <end position="136"/>
    </location>
</feature>
<feature type="compositionally biased region" description="Polar residues" evidence="8">
    <location>
        <begin position="209"/>
        <end position="218"/>
    </location>
</feature>
<accession>A0AAV4IDI4</accession>
<keyword evidence="11" id="KW-1185">Reference proteome</keyword>
<evidence type="ECO:0000256" key="5">
    <source>
        <dbReference type="ARBA" id="ARBA00023242"/>
    </source>
</evidence>
<evidence type="ECO:0000256" key="8">
    <source>
        <dbReference type="SAM" id="MobiDB-lite"/>
    </source>
</evidence>
<dbReference type="Pfam" id="PF00046">
    <property type="entry name" value="Homeodomain"/>
    <property type="match status" value="1"/>
</dbReference>
<keyword evidence="4 6" id="KW-0371">Homeobox</keyword>
<dbReference type="PRINTS" id="PR00031">
    <property type="entry name" value="HTHREPRESSR"/>
</dbReference>
<protein>
    <submittedName>
        <fullName evidence="10">T-cell leukemia homeobox protein 3</fullName>
    </submittedName>
</protein>
<dbReference type="FunFam" id="1.10.10.60:FF:000040">
    <property type="entry name" value="T-cell leukemia homeobox protein 3"/>
    <property type="match status" value="1"/>
</dbReference>
<dbReference type="PANTHER" id="PTHR45921">
    <property type="entry name" value="IP01054P"/>
    <property type="match status" value="1"/>
</dbReference>
<proteinExistence type="predicted"/>
<dbReference type="SUPFAM" id="SSF46689">
    <property type="entry name" value="Homeodomain-like"/>
    <property type="match status" value="1"/>
</dbReference>
<evidence type="ECO:0000259" key="9">
    <source>
        <dbReference type="PROSITE" id="PS50071"/>
    </source>
</evidence>
<evidence type="ECO:0000256" key="3">
    <source>
        <dbReference type="ARBA" id="ARBA00023125"/>
    </source>
</evidence>
<dbReference type="GO" id="GO:0048513">
    <property type="term" value="P:animal organ development"/>
    <property type="evidence" value="ECO:0007669"/>
    <property type="project" value="TreeGrafter"/>
</dbReference>
<dbReference type="PANTHER" id="PTHR45921:SF6">
    <property type="entry name" value="C15"/>
    <property type="match status" value="1"/>
</dbReference>
<feature type="region of interest" description="Disordered" evidence="8">
    <location>
        <begin position="387"/>
        <end position="433"/>
    </location>
</feature>
<feature type="region of interest" description="Disordered" evidence="8">
    <location>
        <begin position="189"/>
        <end position="234"/>
    </location>
</feature>
<dbReference type="SMART" id="SM00389">
    <property type="entry name" value="HOX"/>
    <property type="match status" value="1"/>
</dbReference>
<sequence length="433" mass="47753">MLSRSRLSINDSNNNSIESSKENRRMAHNIPVVPADDGKDSIQKDVKINNCDDTENCPEDGPQTSPLGVDRESHTPTPVDVNDLTGRRLSPLMSPSSSLASQSPPLTVRSDTDPMLDNNSSEVKYSVRTTTSSAPSNPLPNPTMLPKPGLSFSIDRILGNSNSNTTVGRMSQGLTQSAGMINCTSPTFCSDSSAERRSRKHPARHGSVSDDSSGSPITPRSSAPSPSEEESNEDLFPNRLTKHAVVEADPTRHALSGVTVERPGYPRPLVESFRFPVAERGHLIRAGYQDLVAAVVRRIGHPYQNRTPPKRKKPRTAFTRQQVLELEKRFSRQKYLASAERSSLAKSLGMSDAQVKTWFQNRRTKWRRQTAEEREIERQAAHKFLLSLRPDDPPRPLTFPPTPGVSMCSPVVSQPARLQPQPEATKVQDIGLS</sequence>
<dbReference type="EMBL" id="BMAT01009499">
    <property type="protein sequence ID" value="GFS07374.1"/>
    <property type="molecule type" value="Genomic_DNA"/>
</dbReference>
<dbReference type="AlphaFoldDB" id="A0AAV4IDI4"/>